<dbReference type="Proteomes" id="UP000696573">
    <property type="component" value="Unassembled WGS sequence"/>
</dbReference>
<dbReference type="OrthoDB" id="4161727at2759"/>
<sequence>MEDQSMTTNIKSHTKKGVSVTSTEPQASDILPPSTEIKDSSFVLVDRTKSSENHLVDTGNDFRCTKFKLALSKRITQCTEEPTSRTDSSINQARVNGSSAEGAPQRTRKSNEENQEDSESEDRDKKDHERGPPGKGKDPAKPEILKLACPFFKYNPERYNHNNACSEHSWPTIENISTGAIGNLNTAADDASISIQMMRTSFFISKA</sequence>
<feature type="region of interest" description="Disordered" evidence="1">
    <location>
        <begin position="77"/>
        <end position="142"/>
    </location>
</feature>
<name>A0A9N9YUW3_9HYPO</name>
<gene>
    <name evidence="2" type="ORF">CRHIZ90672A_00011246</name>
</gene>
<comment type="caution">
    <text evidence="2">The sequence shown here is derived from an EMBL/GenBank/DDBJ whole genome shotgun (WGS) entry which is preliminary data.</text>
</comment>
<dbReference type="AlphaFoldDB" id="A0A9N9YUW3"/>
<feature type="compositionally biased region" description="Polar residues" evidence="1">
    <location>
        <begin position="77"/>
        <end position="99"/>
    </location>
</feature>
<protein>
    <submittedName>
        <fullName evidence="2">Uncharacterized protein</fullName>
    </submittedName>
</protein>
<organism evidence="2 3">
    <name type="scientific">Clonostachys rhizophaga</name>
    <dbReference type="NCBI Taxonomy" id="160324"/>
    <lineage>
        <taxon>Eukaryota</taxon>
        <taxon>Fungi</taxon>
        <taxon>Dikarya</taxon>
        <taxon>Ascomycota</taxon>
        <taxon>Pezizomycotina</taxon>
        <taxon>Sordariomycetes</taxon>
        <taxon>Hypocreomycetidae</taxon>
        <taxon>Hypocreales</taxon>
        <taxon>Bionectriaceae</taxon>
        <taxon>Clonostachys</taxon>
    </lineage>
</organism>
<evidence type="ECO:0000256" key="1">
    <source>
        <dbReference type="SAM" id="MobiDB-lite"/>
    </source>
</evidence>
<feature type="region of interest" description="Disordered" evidence="1">
    <location>
        <begin position="1"/>
        <end position="37"/>
    </location>
</feature>
<feature type="compositionally biased region" description="Polar residues" evidence="1">
    <location>
        <begin position="1"/>
        <end position="11"/>
    </location>
</feature>
<evidence type="ECO:0000313" key="3">
    <source>
        <dbReference type="Proteomes" id="UP000696573"/>
    </source>
</evidence>
<proteinExistence type="predicted"/>
<keyword evidence="3" id="KW-1185">Reference proteome</keyword>
<accession>A0A9N9YUW3</accession>
<dbReference type="EMBL" id="CABFNQ020000759">
    <property type="protein sequence ID" value="CAH0037572.1"/>
    <property type="molecule type" value="Genomic_DNA"/>
</dbReference>
<reference evidence="2" key="1">
    <citation type="submission" date="2021-10" db="EMBL/GenBank/DDBJ databases">
        <authorList>
            <person name="Piombo E."/>
        </authorList>
    </citation>
    <scope>NUCLEOTIDE SEQUENCE</scope>
</reference>
<evidence type="ECO:0000313" key="2">
    <source>
        <dbReference type="EMBL" id="CAH0037572.1"/>
    </source>
</evidence>
<feature type="compositionally biased region" description="Basic and acidic residues" evidence="1">
    <location>
        <begin position="122"/>
        <end position="142"/>
    </location>
</feature>